<gene>
    <name evidence="2" type="ORF">A3B37_03690</name>
</gene>
<dbReference type="Proteomes" id="UP000176705">
    <property type="component" value="Unassembled WGS sequence"/>
</dbReference>
<evidence type="ECO:0000313" key="2">
    <source>
        <dbReference type="EMBL" id="OHA08334.1"/>
    </source>
</evidence>
<proteinExistence type="predicted"/>
<organism evidence="2 3">
    <name type="scientific">Candidatus Sungbacteria bacterium RIFCSPLOWO2_01_FULL_59_16</name>
    <dbReference type="NCBI Taxonomy" id="1802280"/>
    <lineage>
        <taxon>Bacteria</taxon>
        <taxon>Candidatus Sungiibacteriota</taxon>
    </lineage>
</organism>
<feature type="region of interest" description="Disordered" evidence="1">
    <location>
        <begin position="1"/>
        <end position="44"/>
    </location>
</feature>
<feature type="compositionally biased region" description="Basic and acidic residues" evidence="1">
    <location>
        <begin position="15"/>
        <end position="35"/>
    </location>
</feature>
<evidence type="ECO:0000313" key="3">
    <source>
        <dbReference type="Proteomes" id="UP000176705"/>
    </source>
</evidence>
<reference evidence="2 3" key="1">
    <citation type="journal article" date="2016" name="Nat. Commun.">
        <title>Thousands of microbial genomes shed light on interconnected biogeochemical processes in an aquifer system.</title>
        <authorList>
            <person name="Anantharaman K."/>
            <person name="Brown C.T."/>
            <person name="Hug L.A."/>
            <person name="Sharon I."/>
            <person name="Castelle C.J."/>
            <person name="Probst A.J."/>
            <person name="Thomas B.C."/>
            <person name="Singh A."/>
            <person name="Wilkins M.J."/>
            <person name="Karaoz U."/>
            <person name="Brodie E.L."/>
            <person name="Williams K.H."/>
            <person name="Hubbard S.S."/>
            <person name="Banfield J.F."/>
        </authorList>
    </citation>
    <scope>NUCLEOTIDE SEQUENCE [LARGE SCALE GENOMIC DNA]</scope>
</reference>
<dbReference type="AlphaFoldDB" id="A0A1G2L9V1"/>
<name>A0A1G2L9V1_9BACT</name>
<accession>A0A1G2L9V1</accession>
<sequence>MAEAASARMQTGQWRSRDVGIAKHRSTQERPEKTAKKSHTNGRARSPLWCAARRRLASFRELFGLRTTDMLLNLAAGEPNAPLGFSILELF</sequence>
<evidence type="ECO:0000256" key="1">
    <source>
        <dbReference type="SAM" id="MobiDB-lite"/>
    </source>
</evidence>
<dbReference type="EMBL" id="MHQS01000018">
    <property type="protein sequence ID" value="OHA08334.1"/>
    <property type="molecule type" value="Genomic_DNA"/>
</dbReference>
<comment type="caution">
    <text evidence="2">The sequence shown here is derived from an EMBL/GenBank/DDBJ whole genome shotgun (WGS) entry which is preliminary data.</text>
</comment>
<protein>
    <submittedName>
        <fullName evidence="2">Uncharacterized protein</fullName>
    </submittedName>
</protein>